<reference evidence="9 10" key="1">
    <citation type="journal article" date="2011" name="Genome Biol.">
        <title>Comparative genome sequence analysis underscores mycoparasitism as the ancestral life style of Trichoderma.</title>
        <authorList>
            <person name="Kubicek C.P."/>
            <person name="Herrera-Estrella A."/>
            <person name="Seidl-Seiboth V."/>
            <person name="Martinez D.A."/>
            <person name="Druzhinina I.S."/>
            <person name="Thon M."/>
            <person name="Zeilinger S."/>
            <person name="Casas-Flores S."/>
            <person name="Horwitz B.A."/>
            <person name="Mukherjee P.K."/>
            <person name="Mukherjee M."/>
            <person name="Kredics L."/>
            <person name="Alcaraz L.D."/>
            <person name="Aerts A."/>
            <person name="Antal Z."/>
            <person name="Atanasova L."/>
            <person name="Cervantes-Badillo M.G."/>
            <person name="Challacombe J."/>
            <person name="Chertkov O."/>
            <person name="McCluskey K."/>
            <person name="Coulpier F."/>
            <person name="Deshpande N."/>
            <person name="von Doehren H."/>
            <person name="Ebbole D.J."/>
            <person name="Esquivel-Naranjo E.U."/>
            <person name="Fekete E."/>
            <person name="Flipphi M."/>
            <person name="Glaser F."/>
            <person name="Gomez-Rodriguez E.Y."/>
            <person name="Gruber S."/>
            <person name="Han C."/>
            <person name="Henrissat B."/>
            <person name="Hermosa R."/>
            <person name="Hernandez-Onate M."/>
            <person name="Karaffa L."/>
            <person name="Kosti I."/>
            <person name="Le Crom S."/>
            <person name="Lindquist E."/>
            <person name="Lucas S."/>
            <person name="Luebeck M."/>
            <person name="Luebeck P.S."/>
            <person name="Margeot A."/>
            <person name="Metz B."/>
            <person name="Misra M."/>
            <person name="Nevalainen H."/>
            <person name="Omann M."/>
            <person name="Packer N."/>
            <person name="Perrone G."/>
            <person name="Uresti-Rivera E.E."/>
            <person name="Salamov A."/>
            <person name="Schmoll M."/>
            <person name="Seiboth B."/>
            <person name="Shapiro H."/>
            <person name="Sukno S."/>
            <person name="Tamayo-Ramos J.A."/>
            <person name="Tisch D."/>
            <person name="Wiest A."/>
            <person name="Wilkinson H.H."/>
            <person name="Zhang M."/>
            <person name="Coutinho P.M."/>
            <person name="Kenerley C.M."/>
            <person name="Monte E."/>
            <person name="Baker S.E."/>
            <person name="Grigoriev I.V."/>
        </authorList>
    </citation>
    <scope>NUCLEOTIDE SEQUENCE [LARGE SCALE GENOMIC DNA]</scope>
    <source>
        <strain evidence="10">ATCC 20476 / IMI 206040</strain>
    </source>
</reference>
<keyword evidence="6" id="KW-0539">Nucleus</keyword>
<dbReference type="GO" id="GO:0005634">
    <property type="term" value="C:nucleus"/>
    <property type="evidence" value="ECO:0007669"/>
    <property type="project" value="UniProtKB-SubCell"/>
</dbReference>
<dbReference type="GO" id="GO:0006351">
    <property type="term" value="P:DNA-templated transcription"/>
    <property type="evidence" value="ECO:0007669"/>
    <property type="project" value="InterPro"/>
</dbReference>
<evidence type="ECO:0000256" key="7">
    <source>
        <dbReference type="SAM" id="MobiDB-lite"/>
    </source>
</evidence>
<evidence type="ECO:0000256" key="5">
    <source>
        <dbReference type="ARBA" id="ARBA00023163"/>
    </source>
</evidence>
<dbReference type="SMART" id="SM00906">
    <property type="entry name" value="Fungal_trans"/>
    <property type="match status" value="1"/>
</dbReference>
<dbReference type="PROSITE" id="PS00463">
    <property type="entry name" value="ZN2_CY6_FUNGAL_1"/>
    <property type="match status" value="1"/>
</dbReference>
<dbReference type="Pfam" id="PF00172">
    <property type="entry name" value="Zn_clus"/>
    <property type="match status" value="1"/>
</dbReference>
<dbReference type="GeneID" id="25783283"/>
<dbReference type="Proteomes" id="UP000005426">
    <property type="component" value="Unassembled WGS sequence"/>
</dbReference>
<comment type="caution">
    <text evidence="9">The sequence shown here is derived from an EMBL/GenBank/DDBJ whole genome shotgun (WGS) entry which is preliminary data.</text>
</comment>
<proteinExistence type="predicted"/>
<dbReference type="CDD" id="cd12148">
    <property type="entry name" value="fungal_TF_MHR"/>
    <property type="match status" value="1"/>
</dbReference>
<dbReference type="OrthoDB" id="2123952at2759"/>
<dbReference type="InterPro" id="IPR007219">
    <property type="entry name" value="XnlR_reg_dom"/>
</dbReference>
<evidence type="ECO:0000256" key="6">
    <source>
        <dbReference type="ARBA" id="ARBA00023242"/>
    </source>
</evidence>
<dbReference type="PANTHER" id="PTHR46910:SF37">
    <property type="entry name" value="ZN(II)2CYS6 TRANSCRIPTION FACTOR (EUROFUNG)"/>
    <property type="match status" value="1"/>
</dbReference>
<dbReference type="STRING" id="452589.G9NRN4"/>
<evidence type="ECO:0000256" key="2">
    <source>
        <dbReference type="ARBA" id="ARBA00022723"/>
    </source>
</evidence>
<dbReference type="Pfam" id="PF04082">
    <property type="entry name" value="Fungal_trans"/>
    <property type="match status" value="1"/>
</dbReference>
<dbReference type="OMA" id="VALIRIY"/>
<evidence type="ECO:0000256" key="4">
    <source>
        <dbReference type="ARBA" id="ARBA00023125"/>
    </source>
</evidence>
<dbReference type="HOGENOM" id="CLU_011099_5_1_1"/>
<dbReference type="InterPro" id="IPR036864">
    <property type="entry name" value="Zn2-C6_fun-type_DNA-bd_sf"/>
</dbReference>
<keyword evidence="3" id="KW-0805">Transcription regulation</keyword>
<feature type="domain" description="Zn(2)-C6 fungal-type" evidence="8">
    <location>
        <begin position="33"/>
        <end position="63"/>
    </location>
</feature>
<comment type="subcellular location">
    <subcellularLocation>
        <location evidence="1">Nucleus</location>
    </subcellularLocation>
</comment>
<dbReference type="CDD" id="cd00067">
    <property type="entry name" value="GAL4"/>
    <property type="match status" value="1"/>
</dbReference>
<organism evidence="9 10">
    <name type="scientific">Hypocrea atroviridis (strain ATCC 20476 / IMI 206040)</name>
    <name type="common">Trichoderma atroviride</name>
    <dbReference type="NCBI Taxonomy" id="452589"/>
    <lineage>
        <taxon>Eukaryota</taxon>
        <taxon>Fungi</taxon>
        <taxon>Dikarya</taxon>
        <taxon>Ascomycota</taxon>
        <taxon>Pezizomycotina</taxon>
        <taxon>Sordariomycetes</taxon>
        <taxon>Hypocreomycetidae</taxon>
        <taxon>Hypocreales</taxon>
        <taxon>Hypocreaceae</taxon>
        <taxon>Trichoderma</taxon>
    </lineage>
</organism>
<dbReference type="GO" id="GO:0000981">
    <property type="term" value="F:DNA-binding transcription factor activity, RNA polymerase II-specific"/>
    <property type="evidence" value="ECO:0007669"/>
    <property type="project" value="InterPro"/>
</dbReference>
<keyword evidence="2" id="KW-0479">Metal-binding</keyword>
<dbReference type="Gene3D" id="4.10.240.10">
    <property type="entry name" value="Zn(2)-C6 fungal-type DNA-binding domain"/>
    <property type="match status" value="1"/>
</dbReference>
<dbReference type="EMBL" id="ABDG02000022">
    <property type="protein sequence ID" value="EHK46667.1"/>
    <property type="molecule type" value="Genomic_DNA"/>
</dbReference>
<dbReference type="SUPFAM" id="SSF57701">
    <property type="entry name" value="Zn2/Cys6 DNA-binding domain"/>
    <property type="match status" value="1"/>
</dbReference>
<dbReference type="PROSITE" id="PS50048">
    <property type="entry name" value="ZN2_CY6_FUNGAL_2"/>
    <property type="match status" value="1"/>
</dbReference>
<dbReference type="KEGG" id="tatv:25783283"/>
<feature type="region of interest" description="Disordered" evidence="7">
    <location>
        <begin position="1"/>
        <end position="30"/>
    </location>
</feature>
<gene>
    <name evidence="9" type="ORF">TRIATDRAFT_317608</name>
</gene>
<keyword evidence="4" id="KW-0238">DNA-binding</keyword>
<keyword evidence="5" id="KW-0804">Transcription</keyword>
<dbReference type="GO" id="GO:0008270">
    <property type="term" value="F:zinc ion binding"/>
    <property type="evidence" value="ECO:0007669"/>
    <property type="project" value="InterPro"/>
</dbReference>
<dbReference type="InterPro" id="IPR050987">
    <property type="entry name" value="AtrR-like"/>
</dbReference>
<evidence type="ECO:0000256" key="3">
    <source>
        <dbReference type="ARBA" id="ARBA00023015"/>
    </source>
</evidence>
<dbReference type="AlphaFoldDB" id="G9NRN4"/>
<dbReference type="PANTHER" id="PTHR46910">
    <property type="entry name" value="TRANSCRIPTION FACTOR PDR1"/>
    <property type="match status" value="1"/>
</dbReference>
<dbReference type="SMART" id="SM00066">
    <property type="entry name" value="GAL4"/>
    <property type="match status" value="1"/>
</dbReference>
<name>G9NRN4_HYPAI</name>
<sequence length="636" mass="70889">MEQQESGSGSNQERLPVTATVDSAPATKPKSRACDICHKRKVKCDRSSPSCSECVKFGVDCTYIVAATPKRITRSRPKRREALERKVSELENILHQALKSHESATNSQPNESRVVSTKPKAQNFQVAGSSTLHSPPFSFAYGGSAGYIRASLLQELVEWVPQQFRSFVKSCSINNAKDNNNNLKGRQEYVALIRIYFSTFNQTVTLFDQNDFFARFSELEMDQIRADAALWTATNVMCALALRQEVMIPLIGCPRSRAQEAWQYLHAALDKAVEITIRGSEDLLAIQALLGMTIFLQASPDAHPASTILAAAIRLVLQHGLHIQEDEQPLDQLDFAAAHRAIQRNRVFWIAYYLDHDLASRLERPPLIHEDDIGIDLPPLYPEDGLGYITSKNGSININYMRVRAHLALIEGHIHRRLISEKARRQTATERQTAIQELELELSSWKASCTDLSFTLDNLDSVYADGISCSTFGGAGIFLLRVLYLTYLNCHTNLHGFSYRALRMQAWDHPRCQIRASEPPTLQLLPLVLAIGGDIGPPGCCVSSARASLNLFRVADYDHACSLAALHHHVTALIVLVAHAAKNPLADESMADIQLVLPVVDMLHNFEEVPQDSSVAYAKKIATQLVHEYARRALFE</sequence>
<dbReference type="eggNOG" id="ENOG502QZJZ">
    <property type="taxonomic scope" value="Eukaryota"/>
</dbReference>
<accession>G9NRN4</accession>
<evidence type="ECO:0000256" key="1">
    <source>
        <dbReference type="ARBA" id="ARBA00004123"/>
    </source>
</evidence>
<protein>
    <recommendedName>
        <fullName evidence="8">Zn(2)-C6 fungal-type domain-containing protein</fullName>
    </recommendedName>
</protein>
<evidence type="ECO:0000313" key="10">
    <source>
        <dbReference type="Proteomes" id="UP000005426"/>
    </source>
</evidence>
<evidence type="ECO:0000259" key="8">
    <source>
        <dbReference type="PROSITE" id="PS50048"/>
    </source>
</evidence>
<feature type="compositionally biased region" description="Polar residues" evidence="7">
    <location>
        <begin position="1"/>
        <end position="13"/>
    </location>
</feature>
<dbReference type="GO" id="GO:0003677">
    <property type="term" value="F:DNA binding"/>
    <property type="evidence" value="ECO:0007669"/>
    <property type="project" value="UniProtKB-KW"/>
</dbReference>
<dbReference type="InterPro" id="IPR001138">
    <property type="entry name" value="Zn2Cys6_DnaBD"/>
</dbReference>
<evidence type="ECO:0000313" key="9">
    <source>
        <dbReference type="EMBL" id="EHK46667.1"/>
    </source>
</evidence>
<keyword evidence="10" id="KW-1185">Reference proteome</keyword>